<dbReference type="Proteomes" id="UP000297635">
    <property type="component" value="Unassembled WGS sequence"/>
</dbReference>
<accession>A0A4Z0V293</accession>
<evidence type="ECO:0000313" key="2">
    <source>
        <dbReference type="Proteomes" id="UP000297635"/>
    </source>
</evidence>
<comment type="caution">
    <text evidence="1">The sequence shown here is derived from an EMBL/GenBank/DDBJ whole genome shotgun (WGS) entry which is preliminary data.</text>
</comment>
<dbReference type="RefSeq" id="WP_135469580.1">
    <property type="nucleotide sequence ID" value="NZ_SJSA01000001.1"/>
</dbReference>
<proteinExistence type="predicted"/>
<name>A0A4Z0V293_9BACT</name>
<dbReference type="GeneID" id="82148230"/>
<dbReference type="AlphaFoldDB" id="A0A4Z0V293"/>
<keyword evidence="2" id="KW-1185">Reference proteome</keyword>
<sequence length="215" mass="25116">MKHTPFQEIVIRINKSLPQKDNEIAHMAMSRTRPLLAVRQRNGITTCLFCGNTMVYRETNRYAKCHECEKNVEIIEEDDWLAYKRCVPLYFASLEVIDNIQLMRTYETIFRYSVINQLNDVSVHELCRHWMTSEGYCEVTSLRRFCGAYLTPFRSMVLRNSSTDNEDYIANHAIVLPNMTLLSELDGKLDMYEKLIQGNILATIKKILKPNNSHI</sequence>
<dbReference type="EMBL" id="SJSA01000001">
    <property type="protein sequence ID" value="TGG39249.1"/>
    <property type="molecule type" value="Genomic_DNA"/>
</dbReference>
<protein>
    <submittedName>
        <fullName evidence="1">Uncharacterized protein</fullName>
    </submittedName>
</protein>
<evidence type="ECO:0000313" key="1">
    <source>
        <dbReference type="EMBL" id="TGG39249.1"/>
    </source>
</evidence>
<reference evidence="1 2" key="1">
    <citation type="submission" date="2019-02" db="EMBL/GenBank/DDBJ databases">
        <title>Isolation and identification of novel species under the genus Muribaculum.</title>
        <authorList>
            <person name="Miyake S."/>
            <person name="Ding Y."/>
            <person name="Low A."/>
            <person name="Soh M."/>
            <person name="Seedorf H."/>
        </authorList>
    </citation>
    <scope>NUCLEOTIDE SEQUENCE [LARGE SCALE GENOMIC DNA]</scope>
    <source>
        <strain evidence="1 2">TLL-A3</strain>
    </source>
</reference>
<gene>
    <name evidence="1" type="ORF">EZ315_00410</name>
</gene>
<organism evidence="1 2">
    <name type="scientific">Duncaniella freteri</name>
    <dbReference type="NCBI Taxonomy" id="2530391"/>
    <lineage>
        <taxon>Bacteria</taxon>
        <taxon>Pseudomonadati</taxon>
        <taxon>Bacteroidota</taxon>
        <taxon>Bacteroidia</taxon>
        <taxon>Bacteroidales</taxon>
        <taxon>Muribaculaceae</taxon>
        <taxon>Duncaniella</taxon>
    </lineage>
</organism>